<dbReference type="PROSITE" id="PS50110">
    <property type="entry name" value="RESPONSE_REGULATORY"/>
    <property type="match status" value="1"/>
</dbReference>
<name>A0ABV4MUS2_9VIBR</name>
<reference evidence="5 6" key="1">
    <citation type="journal article" date="2024" name="ISME J.">
        <title>Tailless and filamentous prophages are predominant in marine Vibrio.</title>
        <authorList>
            <person name="Steensen K."/>
            <person name="Seneca J."/>
            <person name="Bartlau N."/>
            <person name="Yu X.A."/>
            <person name="Hussain F.A."/>
            <person name="Polz M.F."/>
        </authorList>
    </citation>
    <scope>NUCLEOTIDE SEQUENCE [LARGE SCALE GENOMIC DNA]</scope>
    <source>
        <strain evidence="5 6">10N.239.312.F12</strain>
    </source>
</reference>
<feature type="region of interest" description="Disordered" evidence="3">
    <location>
        <begin position="1"/>
        <end position="75"/>
    </location>
</feature>
<dbReference type="EMBL" id="JBFSSG010000011">
    <property type="protein sequence ID" value="MEZ8720909.1"/>
    <property type="molecule type" value="Genomic_DNA"/>
</dbReference>
<feature type="compositionally biased region" description="Low complexity" evidence="3">
    <location>
        <begin position="48"/>
        <end position="66"/>
    </location>
</feature>
<dbReference type="CDD" id="cd17546">
    <property type="entry name" value="REC_hyHK_CKI1_RcsC-like"/>
    <property type="match status" value="1"/>
</dbReference>
<gene>
    <name evidence="5" type="ORF">AB6D66_07520</name>
</gene>
<dbReference type="PANTHER" id="PTHR43719">
    <property type="entry name" value="TWO-COMPONENT HISTIDINE KINASE"/>
    <property type="match status" value="1"/>
</dbReference>
<comment type="caution">
    <text evidence="5">The sequence shown here is derived from an EMBL/GenBank/DDBJ whole genome shotgun (WGS) entry which is preliminary data.</text>
</comment>
<feature type="modified residue" description="4-aspartylphosphate" evidence="2">
    <location>
        <position position="132"/>
    </location>
</feature>
<organism evidence="5 6">
    <name type="scientific">Vibrio pomeroyi</name>
    <dbReference type="NCBI Taxonomy" id="198832"/>
    <lineage>
        <taxon>Bacteria</taxon>
        <taxon>Pseudomonadati</taxon>
        <taxon>Pseudomonadota</taxon>
        <taxon>Gammaproteobacteria</taxon>
        <taxon>Vibrionales</taxon>
        <taxon>Vibrionaceae</taxon>
        <taxon>Vibrio</taxon>
    </lineage>
</organism>
<evidence type="ECO:0000259" key="4">
    <source>
        <dbReference type="PROSITE" id="PS50110"/>
    </source>
</evidence>
<feature type="compositionally biased region" description="Polar residues" evidence="3">
    <location>
        <begin position="17"/>
        <end position="42"/>
    </location>
</feature>
<evidence type="ECO:0000256" key="3">
    <source>
        <dbReference type="SAM" id="MobiDB-lite"/>
    </source>
</evidence>
<dbReference type="SUPFAM" id="SSF52172">
    <property type="entry name" value="CheY-like"/>
    <property type="match status" value="1"/>
</dbReference>
<proteinExistence type="predicted"/>
<keyword evidence="1 2" id="KW-0597">Phosphoprotein</keyword>
<dbReference type="InterPro" id="IPR050956">
    <property type="entry name" value="2C_system_His_kinase"/>
</dbReference>
<dbReference type="Gene3D" id="3.40.50.2300">
    <property type="match status" value="1"/>
</dbReference>
<dbReference type="PANTHER" id="PTHR43719:SF28">
    <property type="entry name" value="PEROXIDE STRESS-ACTIVATED HISTIDINE KINASE MAK1-RELATED"/>
    <property type="match status" value="1"/>
</dbReference>
<evidence type="ECO:0000313" key="6">
    <source>
        <dbReference type="Proteomes" id="UP001570071"/>
    </source>
</evidence>
<evidence type="ECO:0000256" key="1">
    <source>
        <dbReference type="ARBA" id="ARBA00022553"/>
    </source>
</evidence>
<dbReference type="Proteomes" id="UP001570071">
    <property type="component" value="Unassembled WGS sequence"/>
</dbReference>
<dbReference type="InterPro" id="IPR011006">
    <property type="entry name" value="CheY-like_superfamily"/>
</dbReference>
<dbReference type="SMART" id="SM00448">
    <property type="entry name" value="REC"/>
    <property type="match status" value="1"/>
</dbReference>
<protein>
    <submittedName>
        <fullName evidence="5">Response regulator</fullName>
    </submittedName>
</protein>
<evidence type="ECO:0000256" key="2">
    <source>
        <dbReference type="PROSITE-ProRule" id="PRU00169"/>
    </source>
</evidence>
<dbReference type="InterPro" id="IPR001789">
    <property type="entry name" value="Sig_transdc_resp-reg_receiver"/>
</dbReference>
<feature type="domain" description="Response regulatory" evidence="4">
    <location>
        <begin position="82"/>
        <end position="198"/>
    </location>
</feature>
<accession>A0ABV4MUS2</accession>
<evidence type="ECO:0000313" key="5">
    <source>
        <dbReference type="EMBL" id="MEZ8720909.1"/>
    </source>
</evidence>
<keyword evidence="6" id="KW-1185">Reference proteome</keyword>
<dbReference type="Pfam" id="PF00072">
    <property type="entry name" value="Response_reg"/>
    <property type="match status" value="1"/>
</dbReference>
<sequence length="214" mass="23335">MVGFVSVQRNIKGHTNKPGNTAQSVTQNKPENHTTETSFNRASENKGKLSQSKLSKAKATTSKNSSDTTEPPENLIEDGTTSILIAEDNNVNSIILTKLLNQLGYQGIDHAEDGSKAVNMALDKHYDIILMDHHMPKMTGLDATNVLLKEHKLPTTIIACTADVSKLVQQQFQDLGVKGVIHKPIDKHMLAEILDENTQHSSTQSNNSTNKGVA</sequence>
<dbReference type="RefSeq" id="WP_372123264.1">
    <property type="nucleotide sequence ID" value="NZ_JBFSSG010000011.1"/>
</dbReference>